<accession>A0A397UQW7</accession>
<keyword evidence="3" id="KW-1185">Reference proteome</keyword>
<sequence length="107" mass="12210">MNLSSYIALSHFILLNLNTEFGDYPYIECQNPPTECNQTCNNDEVCILTEMTCSKCPEWICQPKTNPKCNECPTPKCDNSTDYCEVQDNFCYNCGQAYHSSNLIVLE</sequence>
<protein>
    <recommendedName>
        <fullName evidence="1">Membrane anchor Opy2 N-terminal domain-containing protein</fullName>
    </recommendedName>
</protein>
<dbReference type="OrthoDB" id="2433032at2759"/>
<evidence type="ECO:0000313" key="2">
    <source>
        <dbReference type="EMBL" id="RIB12212.1"/>
    </source>
</evidence>
<dbReference type="AlphaFoldDB" id="A0A397UQW7"/>
<proteinExistence type="predicted"/>
<organism evidence="2 3">
    <name type="scientific">Gigaspora rosea</name>
    <dbReference type="NCBI Taxonomy" id="44941"/>
    <lineage>
        <taxon>Eukaryota</taxon>
        <taxon>Fungi</taxon>
        <taxon>Fungi incertae sedis</taxon>
        <taxon>Mucoromycota</taxon>
        <taxon>Glomeromycotina</taxon>
        <taxon>Glomeromycetes</taxon>
        <taxon>Diversisporales</taxon>
        <taxon>Gigasporaceae</taxon>
        <taxon>Gigaspora</taxon>
    </lineage>
</organism>
<name>A0A397UQW7_9GLOM</name>
<evidence type="ECO:0000259" key="1">
    <source>
        <dbReference type="Pfam" id="PF09463"/>
    </source>
</evidence>
<gene>
    <name evidence="2" type="ORF">C2G38_2201256</name>
</gene>
<dbReference type="Pfam" id="PF09463">
    <property type="entry name" value="Opy2"/>
    <property type="match status" value="1"/>
</dbReference>
<dbReference type="EMBL" id="QKWP01001047">
    <property type="protein sequence ID" value="RIB12212.1"/>
    <property type="molecule type" value="Genomic_DNA"/>
</dbReference>
<dbReference type="InterPro" id="IPR018571">
    <property type="entry name" value="Membrane_anchor_Opy2_N"/>
</dbReference>
<reference evidence="2 3" key="1">
    <citation type="submission" date="2018-06" db="EMBL/GenBank/DDBJ databases">
        <title>Comparative genomics reveals the genomic features of Rhizophagus irregularis, R. cerebriforme, R. diaphanum and Gigaspora rosea, and their symbiotic lifestyle signature.</title>
        <authorList>
            <person name="Morin E."/>
            <person name="San Clemente H."/>
            <person name="Chen E.C.H."/>
            <person name="De La Providencia I."/>
            <person name="Hainaut M."/>
            <person name="Kuo A."/>
            <person name="Kohler A."/>
            <person name="Murat C."/>
            <person name="Tang N."/>
            <person name="Roy S."/>
            <person name="Loubradou J."/>
            <person name="Henrissat B."/>
            <person name="Grigoriev I.V."/>
            <person name="Corradi N."/>
            <person name="Roux C."/>
            <person name="Martin F.M."/>
        </authorList>
    </citation>
    <scope>NUCLEOTIDE SEQUENCE [LARGE SCALE GENOMIC DNA]</scope>
    <source>
        <strain evidence="2 3">DAOM 194757</strain>
    </source>
</reference>
<comment type="caution">
    <text evidence="2">The sequence shown here is derived from an EMBL/GenBank/DDBJ whole genome shotgun (WGS) entry which is preliminary data.</text>
</comment>
<feature type="domain" description="Membrane anchor Opy2 N-terminal" evidence="1">
    <location>
        <begin position="27"/>
        <end position="61"/>
    </location>
</feature>
<evidence type="ECO:0000313" key="3">
    <source>
        <dbReference type="Proteomes" id="UP000266673"/>
    </source>
</evidence>
<dbReference type="Proteomes" id="UP000266673">
    <property type="component" value="Unassembled WGS sequence"/>
</dbReference>